<accession>A0ABD4Z5G7</accession>
<organism evidence="1 2">
    <name type="scientific">Ignisphaera cupida</name>
    <dbReference type="NCBI Taxonomy" id="3050454"/>
    <lineage>
        <taxon>Archaea</taxon>
        <taxon>Thermoproteota</taxon>
        <taxon>Thermoprotei</taxon>
        <taxon>Desulfurococcales</taxon>
        <taxon>Desulfurococcaceae</taxon>
        <taxon>Ignisphaera</taxon>
    </lineage>
</organism>
<dbReference type="AlphaFoldDB" id="A0ABD4Z5G7"/>
<dbReference type="Proteomes" id="UP001529235">
    <property type="component" value="Unassembled WGS sequence"/>
</dbReference>
<dbReference type="RefSeq" id="WP_285273528.1">
    <property type="nucleotide sequence ID" value="NZ_JASNVW010000002.1"/>
</dbReference>
<evidence type="ECO:0000313" key="2">
    <source>
        <dbReference type="Proteomes" id="UP001529235"/>
    </source>
</evidence>
<name>A0ABD4Z5G7_9CREN</name>
<gene>
    <name evidence="1" type="ORF">QPL79_04155</name>
</gene>
<comment type="caution">
    <text evidence="1">The sequence shown here is derived from an EMBL/GenBank/DDBJ whole genome shotgun (WGS) entry which is preliminary data.</text>
</comment>
<proteinExistence type="predicted"/>
<sequence>MVVSTILYAGPASITSSIASFSKSFFRIIYEKPLYSYTQGLFNSISSIKEERACHGYWIHHHIEKST</sequence>
<evidence type="ECO:0000313" key="1">
    <source>
        <dbReference type="EMBL" id="MDK6028546.1"/>
    </source>
</evidence>
<keyword evidence="2" id="KW-1185">Reference proteome</keyword>
<dbReference type="EMBL" id="JASNVW010000002">
    <property type="protein sequence ID" value="MDK6028546.1"/>
    <property type="molecule type" value="Genomic_DNA"/>
</dbReference>
<reference evidence="1 2" key="1">
    <citation type="submission" date="2023-05" db="EMBL/GenBank/DDBJ databases">
        <title>A new hyperthermophilic archaea 'Ignisphaera cupida' sp. nov. and description of the family 'Ignisphaeraceae' fam. nov.</title>
        <authorList>
            <person name="Podosokorskaya O.A."/>
            <person name="Elcheninov A.G."/>
            <person name="Klukina A."/>
            <person name="Merkel A.Y."/>
        </authorList>
    </citation>
    <scope>NUCLEOTIDE SEQUENCE [LARGE SCALE GENOMIC DNA]</scope>
    <source>
        <strain evidence="1 2">4213-co</strain>
    </source>
</reference>
<protein>
    <submittedName>
        <fullName evidence="1">Uncharacterized protein</fullName>
    </submittedName>
</protein>